<dbReference type="GO" id="GO:0016491">
    <property type="term" value="F:oxidoreductase activity"/>
    <property type="evidence" value="ECO:0007669"/>
    <property type="project" value="UniProtKB-KW"/>
</dbReference>
<dbReference type="SUPFAM" id="SSF56425">
    <property type="entry name" value="Succinate dehydrogenase/fumarate reductase flavoprotein, catalytic domain"/>
    <property type="match status" value="1"/>
</dbReference>
<dbReference type="PANTHER" id="PTHR43400:SF10">
    <property type="entry name" value="3-OXOSTEROID 1-DEHYDROGENASE"/>
    <property type="match status" value="1"/>
</dbReference>
<protein>
    <submittedName>
        <fullName evidence="7">Putative 3-ketosteroid delta(1)-dehydrogenase</fullName>
    </submittedName>
</protein>
<sequence length="597" mass="63472">MDATRVESNKQKNKKLEGTVMSEYAIGRRQLLAGAGVTVVAAATAGCAQSATSGAGEGAWDHEADVVCIGSGAAAGTAAVIAAAEGAKVLVLEKMPITGGTTAKSGGVAWIFNHFILREQGIKDEKPDALKYAVRYGFPRHYDPASPTLGLDENRYKVIEAFYDHGSDAVDKLRDLGAVQFKQFRLFQLDRPAPDYADHLPENKVPTGRTLEPAVGSGSSAGGGSLATQLAAYLKKNDTPIMMDTRVTKIIRNAEGRVTGVEAEQAGKTIRVKANKGVIFGTGGYAHNVDLCKHHQPWIYGTCALPGSTGDFIPLAQAAGAQMGDLGLAWRSQVVLGEALANRGVGLGAFVLPGDSMILVNKYGKRVVNEKRDYNDRTQAHFPYDPSHEDYPNHLMFMLFDERSIDAFGGAFPFPAKKGEQPHLVEGATWDALFNKVGAQLAQWSSQTGGAKLAPEFAANAKETIARFNGYAKAGNDPEFNRGKYNYDKEWHLLFSARREGTTQPENPYPNPVMHPFADQGPYYCIVLGPGALDTAGGPQINENAQVLAADGKPIPGLYGAGNCIASPTGQAYLGAGGTIGPALAFGYIAARHAVNS</sequence>
<evidence type="ECO:0000313" key="8">
    <source>
        <dbReference type="Proteomes" id="UP000016568"/>
    </source>
</evidence>
<evidence type="ECO:0000313" key="7">
    <source>
        <dbReference type="EMBL" id="GAD50731.1"/>
    </source>
</evidence>
<dbReference type="PANTHER" id="PTHR43400">
    <property type="entry name" value="FUMARATE REDUCTASE"/>
    <property type="match status" value="1"/>
</dbReference>
<evidence type="ECO:0000256" key="4">
    <source>
        <dbReference type="ARBA" id="ARBA00023002"/>
    </source>
</evidence>
<keyword evidence="8" id="KW-1185">Reference proteome</keyword>
<evidence type="ECO:0000256" key="5">
    <source>
        <dbReference type="SAM" id="MobiDB-lite"/>
    </source>
</evidence>
<accession>U2YB88</accession>
<comment type="caution">
    <text evidence="7">The sequence shown here is derived from an EMBL/GenBank/DDBJ whole genome shotgun (WGS) entry which is preliminary data.</text>
</comment>
<organism evidence="7 8">
    <name type="scientific">Caenibius tardaugens NBRC 16725</name>
    <dbReference type="NCBI Taxonomy" id="1219035"/>
    <lineage>
        <taxon>Bacteria</taxon>
        <taxon>Pseudomonadati</taxon>
        <taxon>Pseudomonadota</taxon>
        <taxon>Alphaproteobacteria</taxon>
        <taxon>Sphingomonadales</taxon>
        <taxon>Erythrobacteraceae</taxon>
        <taxon>Caenibius</taxon>
    </lineage>
</organism>
<dbReference type="PROSITE" id="PS51318">
    <property type="entry name" value="TAT"/>
    <property type="match status" value="1"/>
</dbReference>
<dbReference type="InterPro" id="IPR027477">
    <property type="entry name" value="Succ_DH/fumarate_Rdtase_cat_sf"/>
</dbReference>
<dbReference type="InterPro" id="IPR050315">
    <property type="entry name" value="FAD-oxidoreductase_2"/>
</dbReference>
<dbReference type="Pfam" id="PF00890">
    <property type="entry name" value="FAD_binding_2"/>
    <property type="match status" value="1"/>
</dbReference>
<dbReference type="Gene3D" id="3.50.50.60">
    <property type="entry name" value="FAD/NAD(P)-binding domain"/>
    <property type="match status" value="2"/>
</dbReference>
<dbReference type="AlphaFoldDB" id="U2YB88"/>
<dbReference type="Proteomes" id="UP000016568">
    <property type="component" value="Unassembled WGS sequence"/>
</dbReference>
<dbReference type="InterPro" id="IPR003953">
    <property type="entry name" value="FAD-dep_OxRdtase_2_FAD-bd"/>
</dbReference>
<proteinExistence type="predicted"/>
<dbReference type="EMBL" id="BASZ01000011">
    <property type="protein sequence ID" value="GAD50731.1"/>
    <property type="molecule type" value="Genomic_DNA"/>
</dbReference>
<feature type="region of interest" description="Disordered" evidence="5">
    <location>
        <begin position="201"/>
        <end position="222"/>
    </location>
</feature>
<evidence type="ECO:0000256" key="2">
    <source>
        <dbReference type="ARBA" id="ARBA00022630"/>
    </source>
</evidence>
<keyword evidence="2" id="KW-0285">Flavoprotein</keyword>
<feature type="domain" description="FAD-dependent oxidoreductase 2 FAD-binding" evidence="6">
    <location>
        <begin position="65"/>
        <end position="579"/>
    </location>
</feature>
<evidence type="ECO:0000256" key="3">
    <source>
        <dbReference type="ARBA" id="ARBA00022827"/>
    </source>
</evidence>
<evidence type="ECO:0000259" key="6">
    <source>
        <dbReference type="Pfam" id="PF00890"/>
    </source>
</evidence>
<evidence type="ECO:0000256" key="1">
    <source>
        <dbReference type="ARBA" id="ARBA00001974"/>
    </source>
</evidence>
<dbReference type="GO" id="GO:0008202">
    <property type="term" value="P:steroid metabolic process"/>
    <property type="evidence" value="ECO:0007669"/>
    <property type="project" value="UniProtKB-ARBA"/>
</dbReference>
<dbReference type="Gene3D" id="3.90.700.10">
    <property type="entry name" value="Succinate dehydrogenase/fumarate reductase flavoprotein, catalytic domain"/>
    <property type="match status" value="1"/>
</dbReference>
<gene>
    <name evidence="7" type="ORF">NT2_11_00390</name>
</gene>
<keyword evidence="4" id="KW-0560">Oxidoreductase</keyword>
<name>U2YB88_9SPHN</name>
<comment type="cofactor">
    <cofactor evidence="1">
        <name>FAD</name>
        <dbReference type="ChEBI" id="CHEBI:57692"/>
    </cofactor>
</comment>
<dbReference type="InterPro" id="IPR036188">
    <property type="entry name" value="FAD/NAD-bd_sf"/>
</dbReference>
<dbReference type="InterPro" id="IPR006311">
    <property type="entry name" value="TAT_signal"/>
</dbReference>
<dbReference type="SUPFAM" id="SSF51905">
    <property type="entry name" value="FAD/NAD(P)-binding domain"/>
    <property type="match status" value="1"/>
</dbReference>
<dbReference type="eggNOG" id="COG1053">
    <property type="taxonomic scope" value="Bacteria"/>
</dbReference>
<reference evidence="7 8" key="1">
    <citation type="submission" date="2013-09" db="EMBL/GenBank/DDBJ databases">
        <title>Whole genome shotgun sequence of Novosphingobium tardaugens NBRC 16725.</title>
        <authorList>
            <person name="Isaki S."/>
            <person name="Hosoyama A."/>
            <person name="Tsuchikane K."/>
            <person name="Katsumata H."/>
            <person name="Ando Y."/>
            <person name="Yamazaki S."/>
            <person name="Fujita N."/>
        </authorList>
    </citation>
    <scope>NUCLEOTIDE SEQUENCE [LARGE SCALE GENOMIC DNA]</scope>
    <source>
        <strain evidence="7 8">NBRC 16725</strain>
    </source>
</reference>
<keyword evidence="3" id="KW-0274">FAD</keyword>